<protein>
    <submittedName>
        <fullName evidence="4">Molybdenum cofactor guanylyltransferase</fullName>
    </submittedName>
</protein>
<gene>
    <name evidence="4" type="ORF">GCM10010171_30260</name>
</gene>
<keyword evidence="5" id="KW-1185">Reference proteome</keyword>
<dbReference type="AlphaFoldDB" id="A0A918GFA9"/>
<dbReference type="EMBL" id="BMRB01000002">
    <property type="protein sequence ID" value="GGS33897.1"/>
    <property type="molecule type" value="Genomic_DNA"/>
</dbReference>
<feature type="region of interest" description="Disordered" evidence="2">
    <location>
        <begin position="192"/>
        <end position="211"/>
    </location>
</feature>
<dbReference type="Pfam" id="PF12804">
    <property type="entry name" value="NTP_transf_3"/>
    <property type="match status" value="1"/>
</dbReference>
<keyword evidence="1" id="KW-0808">Transferase</keyword>
<dbReference type="SUPFAM" id="SSF53448">
    <property type="entry name" value="Nucleotide-diphospho-sugar transferases"/>
    <property type="match status" value="1"/>
</dbReference>
<evidence type="ECO:0000313" key="4">
    <source>
        <dbReference type="EMBL" id="GGS33897.1"/>
    </source>
</evidence>
<evidence type="ECO:0000259" key="3">
    <source>
        <dbReference type="Pfam" id="PF12804"/>
    </source>
</evidence>
<comment type="caution">
    <text evidence="4">The sequence shown here is derived from an EMBL/GenBank/DDBJ whole genome shotgun (WGS) entry which is preliminary data.</text>
</comment>
<keyword evidence="4" id="KW-0548">Nucleotidyltransferase</keyword>
<evidence type="ECO:0000313" key="5">
    <source>
        <dbReference type="Proteomes" id="UP000660680"/>
    </source>
</evidence>
<dbReference type="PANTHER" id="PTHR19136:SF81">
    <property type="entry name" value="MOLYBDENUM COFACTOR GUANYLYLTRANSFERASE"/>
    <property type="match status" value="1"/>
</dbReference>
<dbReference type="PANTHER" id="PTHR19136">
    <property type="entry name" value="MOLYBDENUM COFACTOR GUANYLYLTRANSFERASE"/>
    <property type="match status" value="1"/>
</dbReference>
<accession>A0A918GFA9</accession>
<evidence type="ECO:0000256" key="2">
    <source>
        <dbReference type="SAM" id="MobiDB-lite"/>
    </source>
</evidence>
<name>A0A918GFA9_9PSEU</name>
<proteinExistence type="predicted"/>
<dbReference type="InterPro" id="IPR025877">
    <property type="entry name" value="MobA-like_NTP_Trfase"/>
</dbReference>
<reference evidence="4" key="1">
    <citation type="journal article" date="2014" name="Int. J. Syst. Evol. Microbiol.">
        <title>Complete genome sequence of Corynebacterium casei LMG S-19264T (=DSM 44701T), isolated from a smear-ripened cheese.</title>
        <authorList>
            <consortium name="US DOE Joint Genome Institute (JGI-PGF)"/>
            <person name="Walter F."/>
            <person name="Albersmeier A."/>
            <person name="Kalinowski J."/>
            <person name="Ruckert C."/>
        </authorList>
    </citation>
    <scope>NUCLEOTIDE SEQUENCE</scope>
    <source>
        <strain evidence="4">JCM 3276</strain>
    </source>
</reference>
<evidence type="ECO:0000256" key="1">
    <source>
        <dbReference type="ARBA" id="ARBA00022679"/>
    </source>
</evidence>
<dbReference type="Proteomes" id="UP000660680">
    <property type="component" value="Unassembled WGS sequence"/>
</dbReference>
<sequence length="211" mass="21648">MWAIKGGTRVGGVRWAAIVLAGGRGSRLGGIDKPALVIGGMTLLDRAVAAVEGADPVVVVGPRRPTARPVVWTREVEPGSGPVAALAAGLSAVDTAGTVPALDDTAPDVPARDIPAPDVVVLLAADLPAVDCATVRRVRDAVGETGAVLVDTEGRDQWLLSAWRVDVLRAAVERSGRGLYAVLGPLAPVRVPDPGGASSDLDTPADLDRWR</sequence>
<reference evidence="4" key="2">
    <citation type="submission" date="2020-09" db="EMBL/GenBank/DDBJ databases">
        <authorList>
            <person name="Sun Q."/>
            <person name="Ohkuma M."/>
        </authorList>
    </citation>
    <scope>NUCLEOTIDE SEQUENCE</scope>
    <source>
        <strain evidence="4">JCM 3276</strain>
    </source>
</reference>
<dbReference type="Gene3D" id="3.90.550.10">
    <property type="entry name" value="Spore Coat Polysaccharide Biosynthesis Protein SpsA, Chain A"/>
    <property type="match status" value="1"/>
</dbReference>
<dbReference type="GO" id="GO:0016779">
    <property type="term" value="F:nucleotidyltransferase activity"/>
    <property type="evidence" value="ECO:0007669"/>
    <property type="project" value="UniProtKB-KW"/>
</dbReference>
<feature type="domain" description="MobA-like NTP transferase" evidence="3">
    <location>
        <begin position="17"/>
        <end position="183"/>
    </location>
</feature>
<dbReference type="InterPro" id="IPR029044">
    <property type="entry name" value="Nucleotide-diphossugar_trans"/>
</dbReference>
<organism evidence="4 5">
    <name type="scientific">Actinokineospora fastidiosa</name>
    <dbReference type="NCBI Taxonomy" id="1816"/>
    <lineage>
        <taxon>Bacteria</taxon>
        <taxon>Bacillati</taxon>
        <taxon>Actinomycetota</taxon>
        <taxon>Actinomycetes</taxon>
        <taxon>Pseudonocardiales</taxon>
        <taxon>Pseudonocardiaceae</taxon>
        <taxon>Actinokineospora</taxon>
    </lineage>
</organism>